<organism evidence="7 8">
    <name type="scientific">Cucumis sativus</name>
    <name type="common">Cucumber</name>
    <dbReference type="NCBI Taxonomy" id="3659"/>
    <lineage>
        <taxon>Eukaryota</taxon>
        <taxon>Viridiplantae</taxon>
        <taxon>Streptophyta</taxon>
        <taxon>Embryophyta</taxon>
        <taxon>Tracheophyta</taxon>
        <taxon>Spermatophyta</taxon>
        <taxon>Magnoliopsida</taxon>
        <taxon>eudicotyledons</taxon>
        <taxon>Gunneridae</taxon>
        <taxon>Pentapetalae</taxon>
        <taxon>rosids</taxon>
        <taxon>fabids</taxon>
        <taxon>Cucurbitales</taxon>
        <taxon>Cucurbitaceae</taxon>
        <taxon>Benincaseae</taxon>
        <taxon>Cucumis</taxon>
    </lineage>
</organism>
<feature type="transmembrane region" description="Helical" evidence="6">
    <location>
        <begin position="97"/>
        <end position="116"/>
    </location>
</feature>
<reference evidence="7 8" key="4">
    <citation type="journal article" date="2011" name="BMC Genomics">
        <title>RNA-Seq improves annotation of protein-coding genes in the cucumber genome.</title>
        <authorList>
            <person name="Li Z."/>
            <person name="Zhang Z."/>
            <person name="Yan P."/>
            <person name="Huang S."/>
            <person name="Fei Z."/>
            <person name="Lin K."/>
        </authorList>
    </citation>
    <scope>NUCLEOTIDE SEQUENCE [LARGE SCALE GENOMIC DNA]</scope>
    <source>
        <strain evidence="8">cv. 9930</strain>
    </source>
</reference>
<evidence type="ECO:0000256" key="3">
    <source>
        <dbReference type="ARBA" id="ARBA00022692"/>
    </source>
</evidence>
<reference evidence="7 8" key="1">
    <citation type="journal article" date="2009" name="Nat. Genet.">
        <title>The genome of the cucumber, Cucumis sativus L.</title>
        <authorList>
            <person name="Huang S."/>
            <person name="Li R."/>
            <person name="Zhang Z."/>
            <person name="Li L."/>
            <person name="Gu X."/>
            <person name="Fan W."/>
            <person name="Lucas W.J."/>
            <person name="Wang X."/>
            <person name="Xie B."/>
            <person name="Ni P."/>
            <person name="Ren Y."/>
            <person name="Zhu H."/>
            <person name="Li J."/>
            <person name="Lin K."/>
            <person name="Jin W."/>
            <person name="Fei Z."/>
            <person name="Li G."/>
            <person name="Staub J."/>
            <person name="Kilian A."/>
            <person name="van der Vossen E.A."/>
            <person name="Wu Y."/>
            <person name="Guo J."/>
            <person name="He J."/>
            <person name="Jia Z."/>
            <person name="Ren Y."/>
            <person name="Tian G."/>
            <person name="Lu Y."/>
            <person name="Ruan J."/>
            <person name="Qian W."/>
            <person name="Wang M."/>
            <person name="Huang Q."/>
            <person name="Li B."/>
            <person name="Xuan Z."/>
            <person name="Cao J."/>
            <person name="Asan"/>
            <person name="Wu Z."/>
            <person name="Zhang J."/>
            <person name="Cai Q."/>
            <person name="Bai Y."/>
            <person name="Zhao B."/>
            <person name="Han Y."/>
            <person name="Li Y."/>
            <person name="Li X."/>
            <person name="Wang S."/>
            <person name="Shi Q."/>
            <person name="Liu S."/>
            <person name="Cho W.K."/>
            <person name="Kim J.Y."/>
            <person name="Xu Y."/>
            <person name="Heller-Uszynska K."/>
            <person name="Miao H."/>
            <person name="Cheng Z."/>
            <person name="Zhang S."/>
            <person name="Wu J."/>
            <person name="Yang Y."/>
            <person name="Kang H."/>
            <person name="Li M."/>
            <person name="Liang H."/>
            <person name="Ren X."/>
            <person name="Shi Z."/>
            <person name="Wen M."/>
            <person name="Jian M."/>
            <person name="Yang H."/>
            <person name="Zhang G."/>
            <person name="Yang Z."/>
            <person name="Chen R."/>
            <person name="Liu S."/>
            <person name="Li J."/>
            <person name="Ma L."/>
            <person name="Liu H."/>
            <person name="Zhou Y."/>
            <person name="Zhao J."/>
            <person name="Fang X."/>
            <person name="Li G."/>
            <person name="Fang L."/>
            <person name="Li Y."/>
            <person name="Liu D."/>
            <person name="Zheng H."/>
            <person name="Zhang Y."/>
            <person name="Qin N."/>
            <person name="Li Z."/>
            <person name="Yang G."/>
            <person name="Yang S."/>
            <person name="Bolund L."/>
            <person name="Kristiansen K."/>
            <person name="Zheng H."/>
            <person name="Li S."/>
            <person name="Zhang X."/>
            <person name="Yang H."/>
            <person name="Wang J."/>
            <person name="Sun R."/>
            <person name="Zhang B."/>
            <person name="Jiang S."/>
            <person name="Wang J."/>
            <person name="Du Y."/>
            <person name="Li S."/>
        </authorList>
    </citation>
    <scope>NUCLEOTIDE SEQUENCE [LARGE SCALE GENOMIC DNA]</scope>
    <source>
        <strain evidence="8">cv. 9930</strain>
    </source>
</reference>
<evidence type="ECO:0000313" key="8">
    <source>
        <dbReference type="Proteomes" id="UP000029981"/>
    </source>
</evidence>
<feature type="transmembrane region" description="Helical" evidence="6">
    <location>
        <begin position="218"/>
        <end position="241"/>
    </location>
</feature>
<gene>
    <name evidence="7" type="ORF">Csa_5G647280</name>
</gene>
<reference evidence="7 8" key="2">
    <citation type="journal article" date="2009" name="PLoS ONE">
        <title>An integrated genetic and cytogenetic map of the cucumber genome.</title>
        <authorList>
            <person name="Ren Y."/>
            <person name="Zhang Z."/>
            <person name="Liu J."/>
            <person name="Staub J.E."/>
            <person name="Han Y."/>
            <person name="Cheng Z."/>
            <person name="Li X."/>
            <person name="Lu J."/>
            <person name="Miao H."/>
            <person name="Kang H."/>
            <person name="Xie B."/>
            <person name="Gu X."/>
            <person name="Wang X."/>
            <person name="Du Y."/>
            <person name="Jin W."/>
            <person name="Huang S."/>
        </authorList>
    </citation>
    <scope>NUCLEOTIDE SEQUENCE [LARGE SCALE GENOMIC DNA]</scope>
    <source>
        <strain evidence="8">cv. 9930</strain>
    </source>
</reference>
<dbReference type="SUPFAM" id="SSF103473">
    <property type="entry name" value="MFS general substrate transporter"/>
    <property type="match status" value="1"/>
</dbReference>
<keyword evidence="5 6" id="KW-0472">Membrane</keyword>
<dbReference type="AlphaFoldDB" id="A0A0A0KSN5"/>
<feature type="transmembrane region" description="Helical" evidence="6">
    <location>
        <begin position="145"/>
        <end position="166"/>
    </location>
</feature>
<evidence type="ECO:0000256" key="4">
    <source>
        <dbReference type="ARBA" id="ARBA00022989"/>
    </source>
</evidence>
<feature type="transmembrane region" description="Helical" evidence="6">
    <location>
        <begin position="187"/>
        <end position="212"/>
    </location>
</feature>
<dbReference type="Gene3D" id="1.20.1250.20">
    <property type="entry name" value="MFS general substrate transporter like domains"/>
    <property type="match status" value="1"/>
</dbReference>
<dbReference type="CDD" id="cd17414">
    <property type="entry name" value="MFS_NPF4"/>
    <property type="match status" value="1"/>
</dbReference>
<dbReference type="SMR" id="A0A0A0KSN5"/>
<sequence>MQRDHEDICVDWRGRACNPNRHGGMGAAAFVLGLQAFEMMAIAAVGNNLITYVFSEMHFPLSKSANVVTNFVGTVFFLSLLGGFLSDSYLGSFRTMLIFGFIELAGFTVLTIQAHYPGLRPSPCEMGRKLDEEDDQCIEAKGYEALMFFSALYLVALGSGCLKPNIISHGADQFRKEDPKQFKKLSTFFNCAYFAFCTGELIALTLLVWVQTHSGMDLGFGVSTAAMLLALISLLSGTSFYRNNPPRGSIFTPIAQVLVAAYRKRNLQMCPSNSEMVLNGTQNGIVKLIHTDKFRFLDKACIKSEEERLGSIREESPWKLCTVKQVEQVKIILSVIPIFACTIIFNTILAQLQTFSVQQGASMNTWLTNSFQIPPASLQAIPYIILIFLVPLYETVFVPLTRRLTSIDSGISPLQRVGTGLFVATFSMVSAALVEQKRRNSSSSLSILWIAPQFVIFGVSELFTAVGLIEFFYKQSVEGMQSFLTAMTYCSYSFGFYLSSLLVSLVNKISGGWLSHNDLNNDRLDLFYWLLAGLSFVNFFNYLFWANRFSQQPPLPLHLLQTQTSTKQPSNSKLVVP</sequence>
<dbReference type="KEGG" id="csv:101221996"/>
<dbReference type="Pfam" id="PF00854">
    <property type="entry name" value="PTR2"/>
    <property type="match status" value="1"/>
</dbReference>
<evidence type="ECO:0000256" key="5">
    <source>
        <dbReference type="ARBA" id="ARBA00023136"/>
    </source>
</evidence>
<dbReference type="EMBL" id="CM002926">
    <property type="protein sequence ID" value="KGN52605.1"/>
    <property type="molecule type" value="Genomic_DNA"/>
</dbReference>
<evidence type="ECO:0000313" key="7">
    <source>
        <dbReference type="EMBL" id="KGN52605.1"/>
    </source>
</evidence>
<dbReference type="GO" id="GO:0022857">
    <property type="term" value="F:transmembrane transporter activity"/>
    <property type="evidence" value="ECO:0000318"/>
    <property type="project" value="GO_Central"/>
</dbReference>
<dbReference type="InterPro" id="IPR000109">
    <property type="entry name" value="POT_fam"/>
</dbReference>
<feature type="transmembrane region" description="Helical" evidence="6">
    <location>
        <begin position="446"/>
        <end position="471"/>
    </location>
</feature>
<dbReference type="GO" id="GO:0055085">
    <property type="term" value="P:transmembrane transport"/>
    <property type="evidence" value="ECO:0000318"/>
    <property type="project" value="GO_Central"/>
</dbReference>
<feature type="transmembrane region" description="Helical" evidence="6">
    <location>
        <begin position="414"/>
        <end position="434"/>
    </location>
</feature>
<dbReference type="Gramene" id="KGN52605">
    <property type="protein sequence ID" value="KGN52605"/>
    <property type="gene ID" value="Csa_5G647280"/>
</dbReference>
<dbReference type="OMA" id="FNCAYFA"/>
<accession>A0A0A0KSN5</accession>
<keyword evidence="4 6" id="KW-1133">Transmembrane helix</keyword>
<feature type="transmembrane region" description="Helical" evidence="6">
    <location>
        <begin position="65"/>
        <end position="85"/>
    </location>
</feature>
<comment type="subcellular location">
    <subcellularLocation>
        <location evidence="1">Membrane</location>
        <topology evidence="1">Multi-pass membrane protein</topology>
    </subcellularLocation>
</comment>
<dbReference type="eggNOG" id="KOG1237">
    <property type="taxonomic scope" value="Eukaryota"/>
</dbReference>
<protein>
    <submittedName>
        <fullName evidence="7">Uncharacterized protein</fullName>
    </submittedName>
</protein>
<name>A0A0A0KSN5_CUCSA</name>
<keyword evidence="8" id="KW-1185">Reference proteome</keyword>
<evidence type="ECO:0000256" key="1">
    <source>
        <dbReference type="ARBA" id="ARBA00004141"/>
    </source>
</evidence>
<dbReference type="PANTHER" id="PTHR11654">
    <property type="entry name" value="OLIGOPEPTIDE TRANSPORTER-RELATED"/>
    <property type="match status" value="1"/>
</dbReference>
<proteinExistence type="inferred from homology"/>
<dbReference type="InterPro" id="IPR036259">
    <property type="entry name" value="MFS_trans_sf"/>
</dbReference>
<dbReference type="OrthoDB" id="8904098at2759"/>
<feature type="transmembrane region" description="Helical" evidence="6">
    <location>
        <begin position="526"/>
        <end position="545"/>
    </location>
</feature>
<feature type="transmembrane region" description="Helical" evidence="6">
    <location>
        <begin position="483"/>
        <end position="506"/>
    </location>
</feature>
<keyword evidence="3 6" id="KW-0812">Transmembrane</keyword>
<feature type="transmembrane region" description="Helical" evidence="6">
    <location>
        <begin position="331"/>
        <end position="352"/>
    </location>
</feature>
<feature type="transmembrane region" description="Helical" evidence="6">
    <location>
        <begin position="372"/>
        <end position="393"/>
    </location>
</feature>
<dbReference type="GO" id="GO:0016020">
    <property type="term" value="C:membrane"/>
    <property type="evidence" value="ECO:0000318"/>
    <property type="project" value="GO_Central"/>
</dbReference>
<comment type="similarity">
    <text evidence="2">Belongs to the major facilitator superfamily. Proton-dependent oligopeptide transporter (POT/PTR) (TC 2.A.17) family.</text>
</comment>
<evidence type="ECO:0000256" key="6">
    <source>
        <dbReference type="SAM" id="Phobius"/>
    </source>
</evidence>
<feature type="transmembrane region" description="Helical" evidence="6">
    <location>
        <begin position="23"/>
        <end position="45"/>
    </location>
</feature>
<reference evidence="7 8" key="3">
    <citation type="journal article" date="2010" name="BMC Genomics">
        <title>Transcriptome sequencing and comparative analysis of cucumber flowers with different sex types.</title>
        <authorList>
            <person name="Guo S."/>
            <person name="Zheng Y."/>
            <person name="Joung J.G."/>
            <person name="Liu S."/>
            <person name="Zhang Z."/>
            <person name="Crasta O.R."/>
            <person name="Sobral B.W."/>
            <person name="Xu Y."/>
            <person name="Huang S."/>
            <person name="Fei Z."/>
        </authorList>
    </citation>
    <scope>NUCLEOTIDE SEQUENCE [LARGE SCALE GENOMIC DNA]</scope>
    <source>
        <strain evidence="8">cv. 9930</strain>
    </source>
</reference>
<dbReference type="Proteomes" id="UP000029981">
    <property type="component" value="Chromosome 5"/>
</dbReference>
<evidence type="ECO:0000256" key="2">
    <source>
        <dbReference type="ARBA" id="ARBA00005982"/>
    </source>
</evidence>